<evidence type="ECO:0000313" key="1">
    <source>
        <dbReference type="EMBL" id="PNF15573.1"/>
    </source>
</evidence>
<dbReference type="AlphaFoldDB" id="A0A2J7PGW5"/>
<comment type="caution">
    <text evidence="1">The sequence shown here is derived from an EMBL/GenBank/DDBJ whole genome shotgun (WGS) entry which is preliminary data.</text>
</comment>
<protein>
    <submittedName>
        <fullName evidence="1">Uncharacterized protein</fullName>
    </submittedName>
</protein>
<evidence type="ECO:0000313" key="2">
    <source>
        <dbReference type="Proteomes" id="UP000235965"/>
    </source>
</evidence>
<keyword evidence="2" id="KW-1185">Reference proteome</keyword>
<sequence>MLGGEGDSGWQRVLCEVGTTDGSLWPVQLAACEKNWRYQCLNVELFQVCSEMAVQDVKLVVKAAGFCVNGCIINELN</sequence>
<gene>
    <name evidence="1" type="ORF">B7P43_G16480</name>
</gene>
<dbReference type="InParanoid" id="A0A2J7PGW5"/>
<name>A0A2J7PGW5_9NEOP</name>
<accession>A0A2J7PGW5</accession>
<dbReference type="Proteomes" id="UP000235965">
    <property type="component" value="Unassembled WGS sequence"/>
</dbReference>
<dbReference type="EMBL" id="NEVH01025161">
    <property type="protein sequence ID" value="PNF15573.1"/>
    <property type="molecule type" value="Genomic_DNA"/>
</dbReference>
<reference evidence="1 2" key="1">
    <citation type="submission" date="2017-12" db="EMBL/GenBank/DDBJ databases">
        <title>Hemimetabolous genomes reveal molecular basis of termite eusociality.</title>
        <authorList>
            <person name="Harrison M.C."/>
            <person name="Jongepier E."/>
            <person name="Robertson H.M."/>
            <person name="Arning N."/>
            <person name="Bitard-Feildel T."/>
            <person name="Chao H."/>
            <person name="Childers C.P."/>
            <person name="Dinh H."/>
            <person name="Doddapaneni H."/>
            <person name="Dugan S."/>
            <person name="Gowin J."/>
            <person name="Greiner C."/>
            <person name="Han Y."/>
            <person name="Hu H."/>
            <person name="Hughes D.S.T."/>
            <person name="Huylmans A.-K."/>
            <person name="Kemena C."/>
            <person name="Kremer L.P.M."/>
            <person name="Lee S.L."/>
            <person name="Lopez-Ezquerra A."/>
            <person name="Mallet L."/>
            <person name="Monroy-Kuhn J.M."/>
            <person name="Moser A."/>
            <person name="Murali S.C."/>
            <person name="Muzny D.M."/>
            <person name="Otani S."/>
            <person name="Piulachs M.-D."/>
            <person name="Poelchau M."/>
            <person name="Qu J."/>
            <person name="Schaub F."/>
            <person name="Wada-Katsumata A."/>
            <person name="Worley K.C."/>
            <person name="Xie Q."/>
            <person name="Ylla G."/>
            <person name="Poulsen M."/>
            <person name="Gibbs R.A."/>
            <person name="Schal C."/>
            <person name="Richards S."/>
            <person name="Belles X."/>
            <person name="Korb J."/>
            <person name="Bornberg-Bauer E."/>
        </authorList>
    </citation>
    <scope>NUCLEOTIDE SEQUENCE [LARGE SCALE GENOMIC DNA]</scope>
    <source>
        <tissue evidence="1">Whole body</tissue>
    </source>
</reference>
<organism evidence="1 2">
    <name type="scientific">Cryptotermes secundus</name>
    <dbReference type="NCBI Taxonomy" id="105785"/>
    <lineage>
        <taxon>Eukaryota</taxon>
        <taxon>Metazoa</taxon>
        <taxon>Ecdysozoa</taxon>
        <taxon>Arthropoda</taxon>
        <taxon>Hexapoda</taxon>
        <taxon>Insecta</taxon>
        <taxon>Pterygota</taxon>
        <taxon>Neoptera</taxon>
        <taxon>Polyneoptera</taxon>
        <taxon>Dictyoptera</taxon>
        <taxon>Blattodea</taxon>
        <taxon>Blattoidea</taxon>
        <taxon>Termitoidae</taxon>
        <taxon>Kalotermitidae</taxon>
        <taxon>Cryptotermitinae</taxon>
        <taxon>Cryptotermes</taxon>
    </lineage>
</organism>
<proteinExistence type="predicted"/>